<sequence length="78" mass="8160">MVDDSSWSRPIGENLSGLAGDSVACLKCDAIHDGGKFAECQVCDGEGPHCDNCELPVDACACDDAAEYDAANPIRLLD</sequence>
<name>A0A6J5LJD9_9CAUD</name>
<reference evidence="1" key="1">
    <citation type="submission" date="2020-04" db="EMBL/GenBank/DDBJ databases">
        <authorList>
            <person name="Chiriac C."/>
            <person name="Salcher M."/>
            <person name="Ghai R."/>
            <person name="Kavagutti S V."/>
        </authorList>
    </citation>
    <scope>NUCLEOTIDE SEQUENCE</scope>
</reference>
<evidence type="ECO:0000313" key="1">
    <source>
        <dbReference type="EMBL" id="CAB4131749.1"/>
    </source>
</evidence>
<dbReference type="EMBL" id="LR796252">
    <property type="protein sequence ID" value="CAB4131749.1"/>
    <property type="molecule type" value="Genomic_DNA"/>
</dbReference>
<proteinExistence type="predicted"/>
<gene>
    <name evidence="1" type="ORF">UFOVP131_20</name>
</gene>
<accession>A0A6J5LJD9</accession>
<protein>
    <submittedName>
        <fullName evidence="1">Uncharacterized protein</fullName>
    </submittedName>
</protein>
<organism evidence="1">
    <name type="scientific">uncultured Caudovirales phage</name>
    <dbReference type="NCBI Taxonomy" id="2100421"/>
    <lineage>
        <taxon>Viruses</taxon>
        <taxon>Duplodnaviria</taxon>
        <taxon>Heunggongvirae</taxon>
        <taxon>Uroviricota</taxon>
        <taxon>Caudoviricetes</taxon>
        <taxon>Peduoviridae</taxon>
        <taxon>Maltschvirus</taxon>
        <taxon>Maltschvirus maltsch</taxon>
    </lineage>
</organism>